<feature type="domain" description="EAL" evidence="1">
    <location>
        <begin position="151"/>
        <end position="403"/>
    </location>
</feature>
<dbReference type="PROSITE" id="PS50925">
    <property type="entry name" value="BLUF"/>
    <property type="match status" value="1"/>
</dbReference>
<dbReference type="PROSITE" id="PS50883">
    <property type="entry name" value="EAL"/>
    <property type="match status" value="1"/>
</dbReference>
<dbReference type="InterPro" id="IPR035919">
    <property type="entry name" value="EAL_sf"/>
</dbReference>
<dbReference type="AlphaFoldDB" id="A0A261R245"/>
<gene>
    <name evidence="3" type="ORF">CAL26_13370</name>
</gene>
<proteinExistence type="predicted"/>
<dbReference type="EMBL" id="NEVJ01000003">
    <property type="protein sequence ID" value="OZI18690.1"/>
    <property type="molecule type" value="Genomic_DNA"/>
</dbReference>
<dbReference type="GO" id="GO:0009882">
    <property type="term" value="F:blue light photoreceptor activity"/>
    <property type="evidence" value="ECO:0007669"/>
    <property type="project" value="InterPro"/>
</dbReference>
<dbReference type="PANTHER" id="PTHR33121:SF15">
    <property type="entry name" value="BLUE LIGHT- AND TEMPERATURE-REGULATED ANTIREPRESSOR BLUF"/>
    <property type="match status" value="1"/>
</dbReference>
<accession>A0A261R245</accession>
<comment type="caution">
    <text evidence="3">The sequence shown here is derived from an EMBL/GenBank/DDBJ whole genome shotgun (WGS) entry which is preliminary data.</text>
</comment>
<sequence>MLSTLIYRSRIRGSLSAEELHKLADAAGRRNQSLQVTGILLFDGEHFFQVLEGPDDQVDALYKSILRDPRHTQVVRLLRDHAPSRRFGGHAMELFDLRLYPAGTVLDALLARVTARTRQTYDDRVLKIIKACAAGEWKDHFVEGSDASEWTFAPGGDVFGAAGGVPIAGQPCQFALQPIVDPLRREVSSLEALIRSASGGSPEAYFASIPKNKLHQADLDAKAYAFALVNSIGIGDCKVSVNLLPMSLVAVPGAVDILLEQLARNNLAPEQLVVEVTEQEFISRLDGFTTAITQLRRAGIGLAIDDFGAGFAGLSLLVEFQPEKLKIDRKLIHGVHADGPRQAIVRSIVQFCVSLGITIVAEGVETAEDWCWLQAAGIERFQGYLFARPALNGVAPIWWPSRKC</sequence>
<dbReference type="Gene3D" id="3.30.70.100">
    <property type="match status" value="1"/>
</dbReference>
<dbReference type="Proteomes" id="UP000216857">
    <property type="component" value="Unassembled WGS sequence"/>
</dbReference>
<dbReference type="SMART" id="SM01034">
    <property type="entry name" value="BLUF"/>
    <property type="match status" value="1"/>
</dbReference>
<dbReference type="Pfam" id="PF00563">
    <property type="entry name" value="EAL"/>
    <property type="match status" value="1"/>
</dbReference>
<dbReference type="GO" id="GO:0071949">
    <property type="term" value="F:FAD binding"/>
    <property type="evidence" value="ECO:0007669"/>
    <property type="project" value="InterPro"/>
</dbReference>
<dbReference type="Gene3D" id="3.20.20.450">
    <property type="entry name" value="EAL domain"/>
    <property type="match status" value="1"/>
</dbReference>
<dbReference type="SUPFAM" id="SSF141868">
    <property type="entry name" value="EAL domain-like"/>
    <property type="match status" value="1"/>
</dbReference>
<reference evidence="3" key="1">
    <citation type="submission" date="2017-05" db="EMBL/GenBank/DDBJ databases">
        <title>Complete and WGS of Bordetella genogroups.</title>
        <authorList>
            <person name="Spilker T."/>
            <person name="Lipuma J."/>
        </authorList>
    </citation>
    <scope>NUCLEOTIDE SEQUENCE</scope>
    <source>
        <strain evidence="3">AU21707</strain>
    </source>
</reference>
<dbReference type="InterPro" id="IPR007024">
    <property type="entry name" value="BLUF_domain"/>
</dbReference>
<dbReference type="OrthoDB" id="9813903at2"/>
<dbReference type="InterPro" id="IPR036046">
    <property type="entry name" value="Acylphosphatase-like_dom_sf"/>
</dbReference>
<dbReference type="SMART" id="SM00052">
    <property type="entry name" value="EAL"/>
    <property type="match status" value="1"/>
</dbReference>
<dbReference type="GO" id="GO:0071111">
    <property type="term" value="F:cyclic-guanylate-specific phosphodiesterase activity"/>
    <property type="evidence" value="ECO:0007669"/>
    <property type="project" value="InterPro"/>
</dbReference>
<dbReference type="SUPFAM" id="SSF54975">
    <property type="entry name" value="Acylphosphatase/BLUF domain-like"/>
    <property type="match status" value="1"/>
</dbReference>
<dbReference type="PANTHER" id="PTHR33121">
    <property type="entry name" value="CYCLIC DI-GMP PHOSPHODIESTERASE PDEF"/>
    <property type="match status" value="1"/>
</dbReference>
<protein>
    <submittedName>
        <fullName evidence="3">Diguanylate phosphodiesterase</fullName>
    </submittedName>
</protein>
<dbReference type="Pfam" id="PF04940">
    <property type="entry name" value="BLUF"/>
    <property type="match status" value="1"/>
</dbReference>
<organism evidence="3 4">
    <name type="scientific">Bordetella genomosp. 9</name>
    <dbReference type="NCBI Taxonomy" id="1416803"/>
    <lineage>
        <taxon>Bacteria</taxon>
        <taxon>Pseudomonadati</taxon>
        <taxon>Pseudomonadota</taxon>
        <taxon>Betaproteobacteria</taxon>
        <taxon>Burkholderiales</taxon>
        <taxon>Alcaligenaceae</taxon>
        <taxon>Bordetella</taxon>
    </lineage>
</organism>
<keyword evidence="4" id="KW-1185">Reference proteome</keyword>
<evidence type="ECO:0000313" key="3">
    <source>
        <dbReference type="EMBL" id="OZI18690.1"/>
    </source>
</evidence>
<evidence type="ECO:0000259" key="2">
    <source>
        <dbReference type="PROSITE" id="PS50925"/>
    </source>
</evidence>
<dbReference type="CDD" id="cd01948">
    <property type="entry name" value="EAL"/>
    <property type="match status" value="1"/>
</dbReference>
<dbReference type="InterPro" id="IPR050706">
    <property type="entry name" value="Cyclic-di-GMP_PDE-like"/>
</dbReference>
<evidence type="ECO:0000313" key="4">
    <source>
        <dbReference type="Proteomes" id="UP000216857"/>
    </source>
</evidence>
<feature type="domain" description="BLUF" evidence="2">
    <location>
        <begin position="2"/>
        <end position="93"/>
    </location>
</feature>
<evidence type="ECO:0000259" key="1">
    <source>
        <dbReference type="PROSITE" id="PS50883"/>
    </source>
</evidence>
<name>A0A261R245_9BORD</name>
<dbReference type="RefSeq" id="WP_094847375.1">
    <property type="nucleotide sequence ID" value="NZ_NEVJ01000003.1"/>
</dbReference>
<dbReference type="InterPro" id="IPR001633">
    <property type="entry name" value="EAL_dom"/>
</dbReference>